<dbReference type="PIRSF" id="PIRSF028304">
    <property type="entry name" value="UCP028304"/>
    <property type="match status" value="1"/>
</dbReference>
<organism evidence="1 2">
    <name type="scientific">Desulfovibrio gilichinskyi</name>
    <dbReference type="NCBI Taxonomy" id="1519643"/>
    <lineage>
        <taxon>Bacteria</taxon>
        <taxon>Pseudomonadati</taxon>
        <taxon>Thermodesulfobacteriota</taxon>
        <taxon>Desulfovibrionia</taxon>
        <taxon>Desulfovibrionales</taxon>
        <taxon>Desulfovibrionaceae</taxon>
        <taxon>Desulfovibrio</taxon>
    </lineage>
</organism>
<dbReference type="RefSeq" id="WP_085101111.1">
    <property type="nucleotide sequence ID" value="NZ_FWZU01000002.1"/>
</dbReference>
<sequence length="576" mass="64715">MIDKYYQRELTHLRELAVEFSKTHPALAPMLSGPGSDPDVERLLEGSAFMSGMINQKLDDEFPEVVHGLVQLIFPHYLRPIPSTTIIKFTPKPSLMETVRVPAGVQLSSIPVKGAECTFSTTFDVELHPLTITKLDFKQRAGTSGTLTIGFELKGMPLEEWDVSSLRFHLTGDSAEASTRYKVLFNCTRSISISAPGEPVSMFGPSNLHAVGFEDHESLLPYPSQSFPGYRILQEYFILPEKFLFFDIAGLKNWKGRGKGDKFEIVLELDKLPSDLTRFTKEHLCLFATPAINLFQRDAEPVILDHKRPEYQVRTSGDSGGDYQVYSVDTVSGYVQGTVEERAYKPFHMFNPQAGEMPVYTVHHRRSIVQDKTDLFVSVAYPAMGKEPRQETLSMSLTCTNGSLPEKLRFGDISKPTETSPELASFENIRPPTSPVQPPLGNNLLWRLLSHLYINYLSMAEVESLRAMVKLYVFTDTRDRGSVVANTKRVDAITGMQVTEGDRLVKGLVMRGRDIKMSLNGDGFANSGDLYLFSSVMNRFFSGYASVNCFTRLTVEDTLNKEFYKWTAMIGNRPLL</sequence>
<dbReference type="NCBIfam" id="TIGR03359">
    <property type="entry name" value="VI_chp_6"/>
    <property type="match status" value="1"/>
</dbReference>
<dbReference type="EMBL" id="FWZU01000002">
    <property type="protein sequence ID" value="SMF09432.1"/>
    <property type="molecule type" value="Genomic_DNA"/>
</dbReference>
<dbReference type="Proteomes" id="UP000192906">
    <property type="component" value="Unassembled WGS sequence"/>
</dbReference>
<reference evidence="2" key="1">
    <citation type="submission" date="2017-04" db="EMBL/GenBank/DDBJ databases">
        <authorList>
            <person name="Varghese N."/>
            <person name="Submissions S."/>
        </authorList>
    </citation>
    <scope>NUCLEOTIDE SEQUENCE [LARGE SCALE GENOMIC DNA]</scope>
    <source>
        <strain evidence="2">K3S</strain>
    </source>
</reference>
<dbReference type="PANTHER" id="PTHR35370:SF4">
    <property type="entry name" value="TYPE VI SECRETION SYSTEM BASEPLATE SUBUNIT TSSF"/>
    <property type="match status" value="1"/>
</dbReference>
<proteinExistence type="predicted"/>
<evidence type="ECO:0000313" key="2">
    <source>
        <dbReference type="Proteomes" id="UP000192906"/>
    </source>
</evidence>
<dbReference type="InterPro" id="IPR010272">
    <property type="entry name" value="T6SS_TssF"/>
</dbReference>
<keyword evidence="2" id="KW-1185">Reference proteome</keyword>
<dbReference type="PANTHER" id="PTHR35370">
    <property type="entry name" value="CYTOPLASMIC PROTEIN-RELATED-RELATED"/>
    <property type="match status" value="1"/>
</dbReference>
<dbReference type="Pfam" id="PF05947">
    <property type="entry name" value="T6SS_TssF"/>
    <property type="match status" value="1"/>
</dbReference>
<dbReference type="STRING" id="1519643.SAMN06295933_1696"/>
<gene>
    <name evidence="1" type="ORF">SAMN06295933_1696</name>
</gene>
<dbReference type="AlphaFoldDB" id="A0A1X7D5Z2"/>
<protein>
    <submittedName>
        <fullName evidence="1">Type VI secretion system protein ImpG</fullName>
    </submittedName>
</protein>
<dbReference type="OrthoDB" id="9763676at2"/>
<evidence type="ECO:0000313" key="1">
    <source>
        <dbReference type="EMBL" id="SMF09432.1"/>
    </source>
</evidence>
<name>A0A1X7D5Z2_9BACT</name>
<accession>A0A1X7D5Z2</accession>